<dbReference type="InterPro" id="IPR052179">
    <property type="entry name" value="DD-CPase-like"/>
</dbReference>
<feature type="region of interest" description="Disordered" evidence="6">
    <location>
        <begin position="198"/>
        <end position="221"/>
    </location>
</feature>
<dbReference type="SUPFAM" id="SSF54001">
    <property type="entry name" value="Cysteine proteinases"/>
    <property type="match status" value="1"/>
</dbReference>
<sequence length="597" mass="60929">MRVGAVLVAVLLTGGAVAGTAGSPATAQQPPPADPGELRVEAGVAPGAGVPDPRPGEAFADPKVADLQRTASGIQRELGDLAGQVKAAQDGVAAAGEKLRLAKADRERADAEVAAQQKEVDAFSRAIFTAKGRPGSLQLVLTADSAKDLLDGASMLATISGDTDVKLRAALDRHRRAVAAEGQAAGAERQATALKDEVTRRDGDAKNRADAVSSELRGPAGAANEAVIAQQKAQQERNSRTTANWKAYTDRLGAAGIAPPPAAALRDPAHLPAGMTALPGADGRPQPGVAQVSAGGQRLLVLPKETIGAVTAAVGALGKPFVPHDDGEGPVAYSCDGLVRSVFGGAGLPVPAAAGEQFARGVPAGQAQPGDLVFAGPAKYGVQSVGIVLDERTMLAADARLAGVVVTDLPAGDSVLGYSRPSLGERAPQPVPQRAAGELTWRCGGVELPPSPAGPQGADQAAGAWGGYPNGLIPSAALCRLGMGSHVLRCDAAQSFQALSRAYAGVFGTPMCVTDSYRTFAQQVDLYRRKPSLAAVPGTSNHGWGLAVDLCGGPESFASPQYAWLAANSRAFGWAHPGWARAGAGREEPWHWEYAGR</sequence>
<evidence type="ECO:0000256" key="7">
    <source>
        <dbReference type="SAM" id="SignalP"/>
    </source>
</evidence>
<feature type="domain" description="NlpC/P60" evidence="8">
    <location>
        <begin position="303"/>
        <end position="428"/>
    </location>
</feature>
<keyword evidence="3" id="KW-0378">Hydrolase</keyword>
<proteinExistence type="inferred from homology"/>
<organism evidence="9 10">
    <name type="scientific">Amycolatopsis minnesotensis</name>
    <dbReference type="NCBI Taxonomy" id="337894"/>
    <lineage>
        <taxon>Bacteria</taxon>
        <taxon>Bacillati</taxon>
        <taxon>Actinomycetota</taxon>
        <taxon>Actinomycetes</taxon>
        <taxon>Pseudonocardiales</taxon>
        <taxon>Pseudonocardiaceae</taxon>
        <taxon>Amycolatopsis</taxon>
    </lineage>
</organism>
<dbReference type="Pfam" id="PF02557">
    <property type="entry name" value="VanY"/>
    <property type="match status" value="1"/>
</dbReference>
<feature type="coiled-coil region" evidence="5">
    <location>
        <begin position="99"/>
        <end position="126"/>
    </location>
</feature>
<comment type="caution">
    <text evidence="9">The sequence shown here is derived from an EMBL/GenBank/DDBJ whole genome shotgun (WGS) entry which is preliminary data.</text>
</comment>
<dbReference type="InterPro" id="IPR000064">
    <property type="entry name" value="NLP_P60_dom"/>
</dbReference>
<dbReference type="PROSITE" id="PS51935">
    <property type="entry name" value="NLPC_P60"/>
    <property type="match status" value="1"/>
</dbReference>
<dbReference type="PANTHER" id="PTHR34385">
    <property type="entry name" value="D-ALANYL-D-ALANINE CARBOXYPEPTIDASE"/>
    <property type="match status" value="1"/>
</dbReference>
<dbReference type="RefSeq" id="WP_344428456.1">
    <property type="nucleotide sequence ID" value="NZ_BAAANN010000034.1"/>
</dbReference>
<keyword evidence="7" id="KW-0732">Signal</keyword>
<name>A0ABP5DJG2_9PSEU</name>
<keyword evidence="10" id="KW-1185">Reference proteome</keyword>
<evidence type="ECO:0000259" key="8">
    <source>
        <dbReference type="PROSITE" id="PS51935"/>
    </source>
</evidence>
<dbReference type="EMBL" id="BAAANN010000034">
    <property type="protein sequence ID" value="GAA1981304.1"/>
    <property type="molecule type" value="Genomic_DNA"/>
</dbReference>
<dbReference type="Gene3D" id="3.90.1720.10">
    <property type="entry name" value="endopeptidase domain like (from Nostoc punctiforme)"/>
    <property type="match status" value="1"/>
</dbReference>
<dbReference type="InterPro" id="IPR009045">
    <property type="entry name" value="Zn_M74/Hedgehog-like"/>
</dbReference>
<dbReference type="InterPro" id="IPR003709">
    <property type="entry name" value="VanY-like_core_dom"/>
</dbReference>
<comment type="similarity">
    <text evidence="1">Belongs to the peptidase C40 family.</text>
</comment>
<dbReference type="Gene3D" id="3.30.1380.10">
    <property type="match status" value="1"/>
</dbReference>
<dbReference type="Proteomes" id="UP001501116">
    <property type="component" value="Unassembled WGS sequence"/>
</dbReference>
<gene>
    <name evidence="9" type="ORF">GCM10009754_67590</name>
</gene>
<keyword evidence="4" id="KW-0788">Thiol protease</keyword>
<keyword evidence="2" id="KW-0645">Protease</keyword>
<evidence type="ECO:0000256" key="2">
    <source>
        <dbReference type="ARBA" id="ARBA00022670"/>
    </source>
</evidence>
<evidence type="ECO:0000256" key="6">
    <source>
        <dbReference type="SAM" id="MobiDB-lite"/>
    </source>
</evidence>
<feature type="signal peptide" evidence="7">
    <location>
        <begin position="1"/>
        <end position="18"/>
    </location>
</feature>
<dbReference type="InterPro" id="IPR038765">
    <property type="entry name" value="Papain-like_cys_pep_sf"/>
</dbReference>
<reference evidence="10" key="1">
    <citation type="journal article" date="2019" name="Int. J. Syst. Evol. Microbiol.">
        <title>The Global Catalogue of Microorganisms (GCM) 10K type strain sequencing project: providing services to taxonomists for standard genome sequencing and annotation.</title>
        <authorList>
            <consortium name="The Broad Institute Genomics Platform"/>
            <consortium name="The Broad Institute Genome Sequencing Center for Infectious Disease"/>
            <person name="Wu L."/>
            <person name="Ma J."/>
        </authorList>
    </citation>
    <scope>NUCLEOTIDE SEQUENCE [LARGE SCALE GENOMIC DNA]</scope>
    <source>
        <strain evidence="10">JCM 14545</strain>
    </source>
</reference>
<evidence type="ECO:0000256" key="5">
    <source>
        <dbReference type="SAM" id="Coils"/>
    </source>
</evidence>
<dbReference type="SUPFAM" id="SSF55166">
    <property type="entry name" value="Hedgehog/DD-peptidase"/>
    <property type="match status" value="1"/>
</dbReference>
<dbReference type="CDD" id="cd14814">
    <property type="entry name" value="Peptidase_M15"/>
    <property type="match status" value="1"/>
</dbReference>
<dbReference type="Pfam" id="PF00877">
    <property type="entry name" value="NLPC_P60"/>
    <property type="match status" value="1"/>
</dbReference>
<evidence type="ECO:0000256" key="1">
    <source>
        <dbReference type="ARBA" id="ARBA00007074"/>
    </source>
</evidence>
<evidence type="ECO:0000256" key="4">
    <source>
        <dbReference type="ARBA" id="ARBA00022807"/>
    </source>
</evidence>
<protein>
    <recommendedName>
        <fullName evidence="8">NlpC/P60 domain-containing protein</fullName>
    </recommendedName>
</protein>
<evidence type="ECO:0000313" key="9">
    <source>
        <dbReference type="EMBL" id="GAA1981304.1"/>
    </source>
</evidence>
<feature type="chain" id="PRO_5046570592" description="NlpC/P60 domain-containing protein" evidence="7">
    <location>
        <begin position="19"/>
        <end position="597"/>
    </location>
</feature>
<accession>A0ABP5DJG2</accession>
<feature type="region of interest" description="Disordered" evidence="6">
    <location>
        <begin position="19"/>
        <end position="60"/>
    </location>
</feature>
<evidence type="ECO:0000313" key="10">
    <source>
        <dbReference type="Proteomes" id="UP001501116"/>
    </source>
</evidence>
<evidence type="ECO:0000256" key="3">
    <source>
        <dbReference type="ARBA" id="ARBA00022801"/>
    </source>
</evidence>
<feature type="compositionally biased region" description="Basic and acidic residues" evidence="6">
    <location>
        <begin position="198"/>
        <end position="209"/>
    </location>
</feature>
<keyword evidence="5" id="KW-0175">Coiled coil</keyword>
<dbReference type="PANTHER" id="PTHR34385:SF1">
    <property type="entry name" value="PEPTIDOGLYCAN L-ALANYL-D-GLUTAMATE ENDOPEPTIDASE CWLK"/>
    <property type="match status" value="1"/>
</dbReference>
<feature type="compositionally biased region" description="Low complexity" evidence="6">
    <location>
        <begin position="19"/>
        <end position="28"/>
    </location>
</feature>